<evidence type="ECO:0000256" key="1">
    <source>
        <dbReference type="SAM" id="MobiDB-lite"/>
    </source>
</evidence>
<comment type="caution">
    <text evidence="2">The sequence shown here is derived from an EMBL/GenBank/DDBJ whole genome shotgun (WGS) entry which is preliminary data.</text>
</comment>
<name>A0A6N2AMB4_SOLCI</name>
<dbReference type="AlphaFoldDB" id="A0A6N2AMB4"/>
<feature type="compositionally biased region" description="Basic and acidic residues" evidence="1">
    <location>
        <begin position="78"/>
        <end position="91"/>
    </location>
</feature>
<feature type="region of interest" description="Disordered" evidence="1">
    <location>
        <begin position="72"/>
        <end position="91"/>
    </location>
</feature>
<gene>
    <name evidence="2" type="ORF">EJD97_004558</name>
</gene>
<dbReference type="EMBL" id="RXGB01016443">
    <property type="protein sequence ID" value="TMW82838.1"/>
    <property type="molecule type" value="Genomic_DNA"/>
</dbReference>
<protein>
    <submittedName>
        <fullName evidence="2">Uncharacterized protein</fullName>
    </submittedName>
</protein>
<sequence>MDDSTLSLRITRGFMAKHKQVQVEQSIEELRSMKKNDPMAIHKVINNAKSCGIKIVKDESKRKIINIDSEEIETASSEQDKAEEYREHQVV</sequence>
<reference evidence="2" key="1">
    <citation type="submission" date="2019-05" db="EMBL/GenBank/DDBJ databases">
        <title>The de novo reference genome and transcriptome assemblies of the wild tomato species Solanum chilense.</title>
        <authorList>
            <person name="Stam R."/>
            <person name="Nosenko T."/>
            <person name="Hoerger A.C."/>
            <person name="Stephan W."/>
            <person name="Seidel M.A."/>
            <person name="Kuhn J.M.M."/>
            <person name="Haberer G."/>
            <person name="Tellier A."/>
        </authorList>
    </citation>
    <scope>NUCLEOTIDE SEQUENCE</scope>
    <source>
        <tissue evidence="2">Mature leaves</tissue>
    </source>
</reference>
<accession>A0A6N2AMB4</accession>
<organism evidence="2">
    <name type="scientific">Solanum chilense</name>
    <name type="common">Tomato</name>
    <name type="synonym">Lycopersicon chilense</name>
    <dbReference type="NCBI Taxonomy" id="4083"/>
    <lineage>
        <taxon>Eukaryota</taxon>
        <taxon>Viridiplantae</taxon>
        <taxon>Streptophyta</taxon>
        <taxon>Embryophyta</taxon>
        <taxon>Tracheophyta</taxon>
        <taxon>Spermatophyta</taxon>
        <taxon>Magnoliopsida</taxon>
        <taxon>eudicotyledons</taxon>
        <taxon>Gunneridae</taxon>
        <taxon>Pentapetalae</taxon>
        <taxon>asterids</taxon>
        <taxon>lamiids</taxon>
        <taxon>Solanales</taxon>
        <taxon>Solanaceae</taxon>
        <taxon>Solanoideae</taxon>
        <taxon>Solaneae</taxon>
        <taxon>Solanum</taxon>
        <taxon>Solanum subgen. Lycopersicon</taxon>
    </lineage>
</organism>
<evidence type="ECO:0000313" key="2">
    <source>
        <dbReference type="EMBL" id="TMW82838.1"/>
    </source>
</evidence>
<proteinExistence type="predicted"/>